<gene>
    <name evidence="2" type="ORF">ACIKP9_10390</name>
</gene>
<evidence type="ECO:0000313" key="3">
    <source>
        <dbReference type="Proteomes" id="UP001617669"/>
    </source>
</evidence>
<organism evidence="2 3">
    <name type="scientific">Methylobacillus methanolivorans</name>
    <dbReference type="NCBI Taxonomy" id="1848927"/>
    <lineage>
        <taxon>Bacteria</taxon>
        <taxon>Pseudomonadati</taxon>
        <taxon>Pseudomonadota</taxon>
        <taxon>Betaproteobacteria</taxon>
        <taxon>Nitrosomonadales</taxon>
        <taxon>Methylophilaceae</taxon>
        <taxon>Methylobacillus</taxon>
    </lineage>
</organism>
<proteinExistence type="predicted"/>
<dbReference type="SUPFAM" id="SSF56935">
    <property type="entry name" value="Porins"/>
    <property type="match status" value="1"/>
</dbReference>
<accession>A0ABW8GMN8</accession>
<reference evidence="2 3" key="1">
    <citation type="submission" date="2024-11" db="EMBL/GenBank/DDBJ databases">
        <authorList>
            <person name="Kaparullina E.N."/>
            <person name="Delegan Y.A."/>
            <person name="Doronina N.V."/>
        </authorList>
    </citation>
    <scope>NUCLEOTIDE SEQUENCE [LARGE SCALE GENOMIC DNA]</scope>
    <source>
        <strain evidence="2 3">7sh_L</strain>
    </source>
</reference>
<keyword evidence="1" id="KW-0732">Signal</keyword>
<feature type="chain" id="PRO_5046677546" evidence="1">
    <location>
        <begin position="31"/>
        <end position="369"/>
    </location>
</feature>
<feature type="signal peptide" evidence="1">
    <location>
        <begin position="1"/>
        <end position="30"/>
    </location>
</feature>
<dbReference type="Proteomes" id="UP001617669">
    <property type="component" value="Unassembled WGS sequence"/>
</dbReference>
<dbReference type="Pfam" id="PF07642">
    <property type="entry name" value="BBP2"/>
    <property type="match status" value="1"/>
</dbReference>
<dbReference type="EMBL" id="JBIWXY010000002">
    <property type="protein sequence ID" value="MFJ5446635.1"/>
    <property type="molecule type" value="Genomic_DNA"/>
</dbReference>
<protein>
    <submittedName>
        <fullName evidence="2">Porin</fullName>
    </submittedName>
</protein>
<keyword evidence="3" id="KW-1185">Reference proteome</keyword>
<dbReference type="InterPro" id="IPR011486">
    <property type="entry name" value="BBP2"/>
</dbReference>
<evidence type="ECO:0000313" key="2">
    <source>
        <dbReference type="EMBL" id="MFJ5446635.1"/>
    </source>
</evidence>
<sequence>MTPLSHPAFMQHFLLMIMMIFGLGCATVQADTTDNALHISGYIEAYYQRDFNRPGNNRRPDFIYSHSRADEPSINLALVQATYNTDKFRANLGIATGTYMRANYAAEPGLLNNLYEANIGLKLSDQHDLWLDVGVMPSHIGFESAIGKDNWTVTRSLVAENSPYFETGAKLTYTTADGKWLVSGLLLNGWQRIQRADGNTTPAFGHQLTYKPNDKVTINSSSFIGNDKSDRERQMRYFHNLYGQFTLNRAWSLIAALDLGAEQATKDSASYHNWFAPVVIVRYTVSDKLSLAARAEYYQDKHGVIVSTSNSNGFRTFGYSANVDYAITPNLLWRTEIRKFDSPDAIFIKGNESMASTNFTALTSLAISF</sequence>
<dbReference type="RefSeq" id="WP_400882347.1">
    <property type="nucleotide sequence ID" value="NZ_JBIWXY010000002.1"/>
</dbReference>
<name>A0ABW8GMN8_9PROT</name>
<evidence type="ECO:0000256" key="1">
    <source>
        <dbReference type="SAM" id="SignalP"/>
    </source>
</evidence>
<comment type="caution">
    <text evidence="2">The sequence shown here is derived from an EMBL/GenBank/DDBJ whole genome shotgun (WGS) entry which is preliminary data.</text>
</comment>